<dbReference type="InterPro" id="IPR047057">
    <property type="entry name" value="MerR_fam"/>
</dbReference>
<dbReference type="SUPFAM" id="SSF46955">
    <property type="entry name" value="Putative DNA-binding domain"/>
    <property type="match status" value="1"/>
</dbReference>
<dbReference type="PANTHER" id="PTHR30204">
    <property type="entry name" value="REDOX-CYCLING DRUG-SENSING TRANSCRIPTIONAL ACTIVATOR SOXR"/>
    <property type="match status" value="1"/>
</dbReference>
<protein>
    <submittedName>
        <fullName evidence="6">Helix-turn-helix domain-containing protein</fullName>
    </submittedName>
</protein>
<name>A0ABV6TBP9_9RHOB</name>
<evidence type="ECO:0000256" key="3">
    <source>
        <dbReference type="ARBA" id="ARBA00023163"/>
    </source>
</evidence>
<gene>
    <name evidence="6" type="ORF">ACFHYO_14980</name>
</gene>
<dbReference type="PANTHER" id="PTHR30204:SF94">
    <property type="entry name" value="HEAVY METAL-DEPENDENT TRANSCRIPTIONAL REGULATOR HI_0293-RELATED"/>
    <property type="match status" value="1"/>
</dbReference>
<feature type="domain" description="HTH merR-type" evidence="5">
    <location>
        <begin position="1"/>
        <end position="71"/>
    </location>
</feature>
<dbReference type="Gene3D" id="1.10.1660.10">
    <property type="match status" value="1"/>
</dbReference>
<accession>A0ABV6TBP9</accession>
<dbReference type="EMBL" id="JBHMQU010000087">
    <property type="protein sequence ID" value="MFC0813403.1"/>
    <property type="molecule type" value="Genomic_DNA"/>
</dbReference>
<proteinExistence type="predicted"/>
<sequence>MDLGIGELSQITGVKIPTIRYYEQIGLLPEGLRNKGNQRRYDHDAVKRLLFIRRARDLGFDIDAIRDLLHLADVSASRSPEALRIAKQQLASVEEKIAQLEDLEKVIKRVAEGESDGDDAPYCGSTATDHTDKPLH</sequence>
<dbReference type="PROSITE" id="PS00552">
    <property type="entry name" value="HTH_MERR_1"/>
    <property type="match status" value="1"/>
</dbReference>
<dbReference type="CDD" id="cd04785">
    <property type="entry name" value="HTH_CadR-PbrR-like"/>
    <property type="match status" value="1"/>
</dbReference>
<comment type="caution">
    <text evidence="6">The sequence shown here is derived from an EMBL/GenBank/DDBJ whole genome shotgun (WGS) entry which is preliminary data.</text>
</comment>
<evidence type="ECO:0000256" key="2">
    <source>
        <dbReference type="ARBA" id="ARBA00023125"/>
    </source>
</evidence>
<evidence type="ECO:0000259" key="5">
    <source>
        <dbReference type="PROSITE" id="PS50937"/>
    </source>
</evidence>
<evidence type="ECO:0000256" key="1">
    <source>
        <dbReference type="ARBA" id="ARBA00023015"/>
    </source>
</evidence>
<feature type="region of interest" description="Disordered" evidence="4">
    <location>
        <begin position="112"/>
        <end position="136"/>
    </location>
</feature>
<dbReference type="RefSeq" id="WP_394321441.1">
    <property type="nucleotide sequence ID" value="NZ_JBHMQU010000087.1"/>
</dbReference>
<evidence type="ECO:0000313" key="7">
    <source>
        <dbReference type="Proteomes" id="UP001589920"/>
    </source>
</evidence>
<dbReference type="InterPro" id="IPR009061">
    <property type="entry name" value="DNA-bd_dom_put_sf"/>
</dbReference>
<dbReference type="Pfam" id="PF13411">
    <property type="entry name" value="MerR_1"/>
    <property type="match status" value="1"/>
</dbReference>
<dbReference type="PRINTS" id="PR00040">
    <property type="entry name" value="HTHMERR"/>
</dbReference>
<keyword evidence="1" id="KW-0805">Transcription regulation</keyword>
<evidence type="ECO:0000256" key="4">
    <source>
        <dbReference type="SAM" id="MobiDB-lite"/>
    </source>
</evidence>
<dbReference type="InterPro" id="IPR000551">
    <property type="entry name" value="MerR-type_HTH_dom"/>
</dbReference>
<keyword evidence="3" id="KW-0804">Transcription</keyword>
<dbReference type="Proteomes" id="UP001589920">
    <property type="component" value="Unassembled WGS sequence"/>
</dbReference>
<dbReference type="PROSITE" id="PS50937">
    <property type="entry name" value="HTH_MERR_2"/>
    <property type="match status" value="1"/>
</dbReference>
<evidence type="ECO:0000313" key="6">
    <source>
        <dbReference type="EMBL" id="MFC0813403.1"/>
    </source>
</evidence>
<reference evidence="6 7" key="1">
    <citation type="submission" date="2024-09" db="EMBL/GenBank/DDBJ databases">
        <authorList>
            <person name="Sun Q."/>
            <person name="Mori K."/>
        </authorList>
    </citation>
    <scope>NUCLEOTIDE SEQUENCE [LARGE SCALE GENOMIC DNA]</scope>
    <source>
        <strain evidence="6 7">KCTC 42086</strain>
    </source>
</reference>
<dbReference type="SMART" id="SM00422">
    <property type="entry name" value="HTH_MERR"/>
    <property type="match status" value="1"/>
</dbReference>
<keyword evidence="2" id="KW-0238">DNA-binding</keyword>
<organism evidence="6 7">
    <name type="scientific">Paracoccus panacisoli</name>
    <dbReference type="NCBI Taxonomy" id="1510163"/>
    <lineage>
        <taxon>Bacteria</taxon>
        <taxon>Pseudomonadati</taxon>
        <taxon>Pseudomonadota</taxon>
        <taxon>Alphaproteobacteria</taxon>
        <taxon>Rhodobacterales</taxon>
        <taxon>Paracoccaceae</taxon>
        <taxon>Paracoccus</taxon>
    </lineage>
</organism>
<keyword evidence="7" id="KW-1185">Reference proteome</keyword>